<evidence type="ECO:0000256" key="3">
    <source>
        <dbReference type="ARBA" id="ARBA00023157"/>
    </source>
</evidence>
<dbReference type="CDD" id="cd02947">
    <property type="entry name" value="TRX_family"/>
    <property type="match status" value="1"/>
</dbReference>
<comment type="caution">
    <text evidence="7">The sequence shown here is derived from an EMBL/GenBank/DDBJ whole genome shotgun (WGS) entry which is preliminary data.</text>
</comment>
<organism evidence="7">
    <name type="scientific">mine drainage metagenome</name>
    <dbReference type="NCBI Taxonomy" id="410659"/>
    <lineage>
        <taxon>unclassified sequences</taxon>
        <taxon>metagenomes</taxon>
        <taxon>ecological metagenomes</taxon>
    </lineage>
</organism>
<reference evidence="7" key="2">
    <citation type="journal article" date="2014" name="ISME J.">
        <title>Microbial stratification in low pH oxic and suboxic macroscopic growths along an acid mine drainage.</title>
        <authorList>
            <person name="Mendez-Garcia C."/>
            <person name="Mesa V."/>
            <person name="Sprenger R.R."/>
            <person name="Richter M."/>
            <person name="Diez M.S."/>
            <person name="Solano J."/>
            <person name="Bargiela R."/>
            <person name="Golyshina O.V."/>
            <person name="Manteca A."/>
            <person name="Ramos J.L."/>
            <person name="Gallego J.R."/>
            <person name="Llorente I."/>
            <person name="Martins Dos Santos V.A."/>
            <person name="Jensen O.N."/>
            <person name="Pelaez A.I."/>
            <person name="Sanchez J."/>
            <person name="Ferrer M."/>
        </authorList>
    </citation>
    <scope>NUCLEOTIDE SEQUENCE</scope>
</reference>
<sequence length="108" mass="11748">MSDNITHVTDSDFDAQVLHATTPVLVDFWATWCGPCRAIAPTLEDIAAEYQGRIKVAKVDVDNNQKTAIAYNIRSIPTLMLFKDGKVAGTQMGAVPKAAIARFVEQAL</sequence>
<reference evidence="7" key="1">
    <citation type="submission" date="2013-08" db="EMBL/GenBank/DDBJ databases">
        <authorList>
            <person name="Mendez C."/>
            <person name="Richter M."/>
            <person name="Ferrer M."/>
            <person name="Sanchez J."/>
        </authorList>
    </citation>
    <scope>NUCLEOTIDE SEQUENCE</scope>
</reference>
<keyword evidence="4" id="KW-0676">Redox-active center</keyword>
<keyword evidence="3" id="KW-1015">Disulfide bond</keyword>
<proteinExistence type="predicted"/>
<dbReference type="AlphaFoldDB" id="T1ALE9"/>
<dbReference type="FunFam" id="3.40.30.10:FF:000001">
    <property type="entry name" value="Thioredoxin"/>
    <property type="match status" value="1"/>
</dbReference>
<name>T1ALE9_9ZZZZ</name>
<keyword evidence="7" id="KW-0560">Oxidoreductase</keyword>
<keyword evidence="2" id="KW-0249">Electron transport</keyword>
<dbReference type="InterPro" id="IPR036249">
    <property type="entry name" value="Thioredoxin-like_sf"/>
</dbReference>
<accession>T1ALE9</accession>
<dbReference type="SUPFAM" id="SSF52833">
    <property type="entry name" value="Thioredoxin-like"/>
    <property type="match status" value="1"/>
</dbReference>
<dbReference type="PANTHER" id="PTHR45663:SF11">
    <property type="entry name" value="GEO12009P1"/>
    <property type="match status" value="1"/>
</dbReference>
<dbReference type="EMBL" id="AUZZ01007644">
    <property type="protein sequence ID" value="EQD41544.1"/>
    <property type="molecule type" value="Genomic_DNA"/>
</dbReference>
<dbReference type="InterPro" id="IPR013766">
    <property type="entry name" value="Thioredoxin_domain"/>
</dbReference>
<gene>
    <name evidence="6" type="ORF">B1B_15907</name>
    <name evidence="7" type="ORF">B2A_10616</name>
</gene>
<dbReference type="Gene3D" id="3.40.30.10">
    <property type="entry name" value="Glutaredoxin"/>
    <property type="match status" value="1"/>
</dbReference>
<dbReference type="PANTHER" id="PTHR45663">
    <property type="entry name" value="GEO12009P1"/>
    <property type="match status" value="1"/>
</dbReference>
<dbReference type="EC" id="1.8.4.2" evidence="7"/>
<dbReference type="GO" id="GO:0045454">
    <property type="term" value="P:cell redox homeostasis"/>
    <property type="evidence" value="ECO:0007669"/>
    <property type="project" value="TreeGrafter"/>
</dbReference>
<evidence type="ECO:0000313" key="7">
    <source>
        <dbReference type="EMBL" id="EQD41544.1"/>
    </source>
</evidence>
<protein>
    <submittedName>
        <fullName evidence="7">Thioredoxin</fullName>
        <ecNumber evidence="7">1.8.4.2</ecNumber>
    </submittedName>
</protein>
<dbReference type="NCBIfam" id="TIGR01068">
    <property type="entry name" value="thioredoxin"/>
    <property type="match status" value="1"/>
</dbReference>
<dbReference type="GO" id="GO:0005829">
    <property type="term" value="C:cytosol"/>
    <property type="evidence" value="ECO:0007669"/>
    <property type="project" value="TreeGrafter"/>
</dbReference>
<evidence type="ECO:0000259" key="5">
    <source>
        <dbReference type="PROSITE" id="PS51352"/>
    </source>
</evidence>
<evidence type="ECO:0000256" key="4">
    <source>
        <dbReference type="ARBA" id="ARBA00023284"/>
    </source>
</evidence>
<keyword evidence="1" id="KW-0813">Transport</keyword>
<dbReference type="InterPro" id="IPR005746">
    <property type="entry name" value="Thioredoxin"/>
</dbReference>
<evidence type="ECO:0000256" key="2">
    <source>
        <dbReference type="ARBA" id="ARBA00022982"/>
    </source>
</evidence>
<feature type="domain" description="Thioredoxin" evidence="5">
    <location>
        <begin position="1"/>
        <end position="108"/>
    </location>
</feature>
<dbReference type="GO" id="GO:0019153">
    <property type="term" value="F:protein-disulfide reductase (glutathione) activity"/>
    <property type="evidence" value="ECO:0007669"/>
    <property type="project" value="UniProtKB-EC"/>
</dbReference>
<evidence type="ECO:0000313" key="6">
    <source>
        <dbReference type="EMBL" id="EQD38230.1"/>
    </source>
</evidence>
<evidence type="ECO:0000256" key="1">
    <source>
        <dbReference type="ARBA" id="ARBA00022448"/>
    </source>
</evidence>
<dbReference type="EMBL" id="AUZY01010584">
    <property type="protein sequence ID" value="EQD38230.1"/>
    <property type="molecule type" value="Genomic_DNA"/>
</dbReference>
<dbReference type="Pfam" id="PF00085">
    <property type="entry name" value="Thioredoxin"/>
    <property type="match status" value="1"/>
</dbReference>
<dbReference type="PIRSF" id="PIRSF000077">
    <property type="entry name" value="Thioredoxin"/>
    <property type="match status" value="1"/>
</dbReference>
<dbReference type="InterPro" id="IPR017937">
    <property type="entry name" value="Thioredoxin_CS"/>
</dbReference>
<dbReference type="PRINTS" id="PR00421">
    <property type="entry name" value="THIOREDOXIN"/>
</dbReference>
<dbReference type="PROSITE" id="PS00194">
    <property type="entry name" value="THIOREDOXIN_1"/>
    <property type="match status" value="1"/>
</dbReference>
<dbReference type="PROSITE" id="PS51352">
    <property type="entry name" value="THIOREDOXIN_2"/>
    <property type="match status" value="1"/>
</dbReference>